<keyword evidence="1" id="KW-1133">Transmembrane helix</keyword>
<evidence type="ECO:0000256" key="1">
    <source>
        <dbReference type="SAM" id="Phobius"/>
    </source>
</evidence>
<dbReference type="InterPro" id="IPR032256">
    <property type="entry name" value="DUF4829"/>
</dbReference>
<organism evidence="4 5">
    <name type="scientific">Heliobacterium modesticaldum (strain ATCC 51547 / Ice1)</name>
    <dbReference type="NCBI Taxonomy" id="498761"/>
    <lineage>
        <taxon>Bacteria</taxon>
        <taxon>Bacillati</taxon>
        <taxon>Bacillota</taxon>
        <taxon>Clostridia</taxon>
        <taxon>Eubacteriales</taxon>
        <taxon>Heliobacteriaceae</taxon>
        <taxon>Heliomicrobium</taxon>
    </lineage>
</organism>
<keyword evidence="5" id="KW-1185">Reference proteome</keyword>
<dbReference type="PANTHER" id="PTHR34978:SF3">
    <property type="entry name" value="SLR0241 PROTEIN"/>
    <property type="match status" value="1"/>
</dbReference>
<sequence length="717" mass="80271">MSLLQDLFISIVNMSITASYVAIGIILVRLFLRKAPKVFSYILWIPVLFRLVCPFSFGSAFSFFNLINLNAKQGIGVSEFVPQNIGLMHTPAIQSGIGSIDSAANASLPPAIPVASVNPMQIWMAVFSLIWIFGVIALLVYSIVSYVKIKRKLQTAIRVEANVFETDAIGTAFVCGFIRPKIYVPANIGDANLSYILEHERTHIRRKDYLIKPLAFLALILHWFNPLMWLCFALMSRDMEMSCDESVLHRLGDSAKGGYSNSLLTLSVKRKGLLAANPLAFGESYVKTRIKNILNFKKPAFWVIMVAVVAVCGAAIAFAANPSESAAYISEDYKISFKYPSYWKLNPNFVERYEGEDGFFQVGAINGESLSIDEVTKNDAFHKLNPYGSDPKIVKRLVDGQEARLILPSADQPEEMKNQAGLIVKYPDAVKINGSLYHYLILWADEAHIEQIGNTLTFLKKQIGDEKSSDRIASLIEENLATIMSSPKNSPNPQDYINAHQAEYNAILALETQALPYLIDILESGDKGLRGHIAATLCEDIVKKLLDENKDVDPETEKIIKEALMAVDKWNTTKGNKSQEVVMPEFTKEEVAAARAVVEEYYRAVAAKDAEAILATMYPREGRTLERVKSGNVQLFGTEKRTLLSIDYDSQDSMRKSYKSGGKFVEPENIIVFKVSFNIDYPDKVTGPWNKGVYENWSMILIRDDKNSPWLIYDQGY</sequence>
<evidence type="ECO:0000259" key="3">
    <source>
        <dbReference type="Pfam" id="PF16111"/>
    </source>
</evidence>
<dbReference type="eggNOG" id="COG4219">
    <property type="taxonomic scope" value="Bacteria"/>
</dbReference>
<evidence type="ECO:0000259" key="2">
    <source>
        <dbReference type="Pfam" id="PF05569"/>
    </source>
</evidence>
<name>B0TCX8_HELMI</name>
<keyword evidence="1" id="KW-0472">Membrane</keyword>
<proteinExistence type="predicted"/>
<gene>
    <name evidence="4" type="ORF">HM1_2920</name>
</gene>
<feature type="domain" description="Peptidase M56" evidence="2">
    <location>
        <begin position="11"/>
        <end position="293"/>
    </location>
</feature>
<dbReference type="PANTHER" id="PTHR34978">
    <property type="entry name" value="POSSIBLE SENSOR-TRANSDUCER PROTEIN BLAR"/>
    <property type="match status" value="1"/>
</dbReference>
<dbReference type="EMBL" id="CP000930">
    <property type="protein sequence ID" value="ABZ85429.1"/>
    <property type="molecule type" value="Genomic_DNA"/>
</dbReference>
<feature type="transmembrane region" description="Helical" evidence="1">
    <location>
        <begin position="41"/>
        <end position="64"/>
    </location>
</feature>
<feature type="transmembrane region" description="Helical" evidence="1">
    <location>
        <begin position="122"/>
        <end position="144"/>
    </location>
</feature>
<dbReference type="Proteomes" id="UP000008550">
    <property type="component" value="Chromosome"/>
</dbReference>
<evidence type="ECO:0000313" key="4">
    <source>
        <dbReference type="EMBL" id="ABZ85429.1"/>
    </source>
</evidence>
<dbReference type="CDD" id="cd07341">
    <property type="entry name" value="M56_BlaR1_MecR1_like"/>
    <property type="match status" value="1"/>
</dbReference>
<feature type="domain" description="DUF4829" evidence="3">
    <location>
        <begin position="596"/>
        <end position="716"/>
    </location>
</feature>
<dbReference type="RefSeq" id="WP_012283909.1">
    <property type="nucleotide sequence ID" value="NC_010337.2"/>
</dbReference>
<evidence type="ECO:0000313" key="5">
    <source>
        <dbReference type="Proteomes" id="UP000008550"/>
    </source>
</evidence>
<dbReference type="InterPro" id="IPR052173">
    <property type="entry name" value="Beta-lactam_resp_regulator"/>
</dbReference>
<keyword evidence="1" id="KW-0812">Transmembrane</keyword>
<protein>
    <submittedName>
        <fullName evidence="4">Peptidase m56, blar1 domain protein</fullName>
    </submittedName>
</protein>
<dbReference type="InterPro" id="IPR008756">
    <property type="entry name" value="Peptidase_M56"/>
</dbReference>
<dbReference type="HOGENOM" id="CLU_013716_0_0_9"/>
<dbReference type="Pfam" id="PF16111">
    <property type="entry name" value="DUF4829"/>
    <property type="match status" value="1"/>
</dbReference>
<feature type="transmembrane region" description="Helical" evidence="1">
    <location>
        <begin position="12"/>
        <end position="32"/>
    </location>
</feature>
<dbReference type="OrthoDB" id="9804799at2"/>
<dbReference type="AlphaFoldDB" id="B0TCX8"/>
<feature type="transmembrane region" description="Helical" evidence="1">
    <location>
        <begin position="300"/>
        <end position="320"/>
    </location>
</feature>
<dbReference type="Pfam" id="PF05569">
    <property type="entry name" value="Peptidase_M56"/>
    <property type="match status" value="1"/>
</dbReference>
<dbReference type="STRING" id="498761.HM1_2920"/>
<dbReference type="KEGG" id="hmo:HM1_2920"/>
<reference evidence="4 5" key="1">
    <citation type="journal article" date="2008" name="J. Bacteriol.">
        <title>The genome of Heliobacterium modesticaldum, a phototrophic representative of the Firmicutes containing the simplest photosynthetic apparatus.</title>
        <authorList>
            <person name="Sattley W.M."/>
            <person name="Madigan M.T."/>
            <person name="Swingley W.D."/>
            <person name="Cheung P.C."/>
            <person name="Clocksin K.M."/>
            <person name="Conrad A.L."/>
            <person name="Dejesa L.C."/>
            <person name="Honchak B.M."/>
            <person name="Jung D.O."/>
            <person name="Karbach L.E."/>
            <person name="Kurdoglu A."/>
            <person name="Lahiri S."/>
            <person name="Mastrian S.D."/>
            <person name="Page L.E."/>
            <person name="Taylor H.L."/>
            <person name="Wang Z.T."/>
            <person name="Raymond J."/>
            <person name="Chen M."/>
            <person name="Blankenship R.E."/>
            <person name="Touchman J.W."/>
        </authorList>
    </citation>
    <scope>NUCLEOTIDE SEQUENCE [LARGE SCALE GENOMIC DNA]</scope>
    <source>
        <strain evidence="5">ATCC 51547 / Ice1</strain>
    </source>
</reference>
<accession>B0TCX8</accession>